<dbReference type="EMBL" id="BARU01012383">
    <property type="protein sequence ID" value="GAH40495.1"/>
    <property type="molecule type" value="Genomic_DNA"/>
</dbReference>
<organism evidence="1">
    <name type="scientific">marine sediment metagenome</name>
    <dbReference type="NCBI Taxonomy" id="412755"/>
    <lineage>
        <taxon>unclassified sequences</taxon>
        <taxon>metagenomes</taxon>
        <taxon>ecological metagenomes</taxon>
    </lineage>
</organism>
<gene>
    <name evidence="1" type="ORF">S03H2_22863</name>
</gene>
<sequence length="40" mass="4008">MAGEVTSEASEEVGLKEGTPIISGMIDVVATPVGLGAIYD</sequence>
<protein>
    <submittedName>
        <fullName evidence="1">Uncharacterized protein</fullName>
    </submittedName>
</protein>
<reference evidence="1" key="1">
    <citation type="journal article" date="2014" name="Front. Microbiol.">
        <title>High frequency of phylogenetically diverse reductive dehalogenase-homologous genes in deep subseafloor sedimentary metagenomes.</title>
        <authorList>
            <person name="Kawai M."/>
            <person name="Futagami T."/>
            <person name="Toyoda A."/>
            <person name="Takaki Y."/>
            <person name="Nishi S."/>
            <person name="Hori S."/>
            <person name="Arai W."/>
            <person name="Tsubouchi T."/>
            <person name="Morono Y."/>
            <person name="Uchiyama I."/>
            <person name="Ito T."/>
            <person name="Fujiyama A."/>
            <person name="Inagaki F."/>
            <person name="Takami H."/>
        </authorList>
    </citation>
    <scope>NUCLEOTIDE SEQUENCE</scope>
    <source>
        <strain evidence="1">Expedition CK06-06</strain>
    </source>
</reference>
<dbReference type="Gene3D" id="3.30.420.40">
    <property type="match status" value="1"/>
</dbReference>
<proteinExistence type="predicted"/>
<evidence type="ECO:0000313" key="1">
    <source>
        <dbReference type="EMBL" id="GAH40495.1"/>
    </source>
</evidence>
<feature type="non-terminal residue" evidence="1">
    <location>
        <position position="40"/>
    </location>
</feature>
<name>X1G6R2_9ZZZZ</name>
<dbReference type="AlphaFoldDB" id="X1G6R2"/>
<comment type="caution">
    <text evidence="1">The sequence shown here is derived from an EMBL/GenBank/DDBJ whole genome shotgun (WGS) entry which is preliminary data.</text>
</comment>
<accession>X1G6R2</accession>